<evidence type="ECO:0000256" key="5">
    <source>
        <dbReference type="SAM" id="Phobius"/>
    </source>
</evidence>
<evidence type="ECO:0000259" key="6">
    <source>
        <dbReference type="Pfam" id="PF01794"/>
    </source>
</evidence>
<sequence>MKLTIQRATILAAIVIFVGLPLSFYALGDAPRRSLLKEAISLATLIAFAAMLGQFFMARSNTWLLSVFKPPQIQKVHKYIAYTAVTVILLHPALIVLPRALEGGVRPWDAFVTMITTLDNLGLVLGLVAWVLLLVLVLTAYFRKPIIKRLATHYRGWRYTHGGLATAFTLLALWHAIALGRHTDPRMSALFIVLALIGFAMLAKLYWGAPSRPTAPNPVQKGAAS</sequence>
<feature type="transmembrane region" description="Helical" evidence="5">
    <location>
        <begin position="7"/>
        <end position="27"/>
    </location>
</feature>
<comment type="subcellular location">
    <subcellularLocation>
        <location evidence="1">Membrane</location>
        <topology evidence="1">Multi-pass membrane protein</topology>
    </subcellularLocation>
</comment>
<feature type="transmembrane region" description="Helical" evidence="5">
    <location>
        <begin position="39"/>
        <end position="58"/>
    </location>
</feature>
<dbReference type="OrthoDB" id="9801223at2"/>
<evidence type="ECO:0000256" key="1">
    <source>
        <dbReference type="ARBA" id="ARBA00004141"/>
    </source>
</evidence>
<evidence type="ECO:0000256" key="2">
    <source>
        <dbReference type="ARBA" id="ARBA00022692"/>
    </source>
</evidence>
<feature type="transmembrane region" description="Helical" evidence="5">
    <location>
        <begin position="121"/>
        <end position="142"/>
    </location>
</feature>
<feature type="transmembrane region" description="Helical" evidence="5">
    <location>
        <begin position="79"/>
        <end position="101"/>
    </location>
</feature>
<evidence type="ECO:0000313" key="8">
    <source>
        <dbReference type="Proteomes" id="UP000306602"/>
    </source>
</evidence>
<evidence type="ECO:0000313" key="7">
    <source>
        <dbReference type="EMBL" id="THH36922.1"/>
    </source>
</evidence>
<dbReference type="GO" id="GO:0016020">
    <property type="term" value="C:membrane"/>
    <property type="evidence" value="ECO:0007669"/>
    <property type="project" value="UniProtKB-SubCell"/>
</dbReference>
<organism evidence="7 8">
    <name type="scientific">Aliishimia ponticola</name>
    <dbReference type="NCBI Taxonomy" id="2499833"/>
    <lineage>
        <taxon>Bacteria</taxon>
        <taxon>Pseudomonadati</taxon>
        <taxon>Pseudomonadota</taxon>
        <taxon>Alphaproteobacteria</taxon>
        <taxon>Rhodobacterales</taxon>
        <taxon>Paracoccaceae</taxon>
        <taxon>Aliishimia</taxon>
    </lineage>
</organism>
<dbReference type="AlphaFoldDB" id="A0A4S4NBZ4"/>
<reference evidence="7 8" key="1">
    <citation type="submission" date="2019-04" db="EMBL/GenBank/DDBJ databases">
        <title>Shimia ponticola sp. nov., isolated from seawater.</title>
        <authorList>
            <person name="Kim Y.-O."/>
            <person name="Yoon J.-H."/>
        </authorList>
    </citation>
    <scope>NUCLEOTIDE SEQUENCE [LARGE SCALE GENOMIC DNA]</scope>
    <source>
        <strain evidence="7 8">MYP11</strain>
    </source>
</reference>
<evidence type="ECO:0000256" key="4">
    <source>
        <dbReference type="ARBA" id="ARBA00023136"/>
    </source>
</evidence>
<proteinExistence type="predicted"/>
<feature type="transmembrane region" description="Helical" evidence="5">
    <location>
        <begin position="187"/>
        <end position="207"/>
    </location>
</feature>
<keyword evidence="4 5" id="KW-0472">Membrane</keyword>
<feature type="domain" description="Ferric oxidoreductase" evidence="6">
    <location>
        <begin position="45"/>
        <end position="171"/>
    </location>
</feature>
<keyword evidence="3 5" id="KW-1133">Transmembrane helix</keyword>
<accession>A0A4S4NBZ4</accession>
<keyword evidence="8" id="KW-1185">Reference proteome</keyword>
<dbReference type="RefSeq" id="WP_136462520.1">
    <property type="nucleotide sequence ID" value="NZ_SRKY01000002.1"/>
</dbReference>
<name>A0A4S4NBZ4_9RHOB</name>
<dbReference type="Pfam" id="PF01794">
    <property type="entry name" value="Ferric_reduct"/>
    <property type="match status" value="1"/>
</dbReference>
<evidence type="ECO:0000256" key="3">
    <source>
        <dbReference type="ARBA" id="ARBA00022989"/>
    </source>
</evidence>
<protein>
    <submittedName>
        <fullName evidence="7">FAD/NAD(P)-binding:oxidoreductase</fullName>
    </submittedName>
</protein>
<keyword evidence="2 5" id="KW-0812">Transmembrane</keyword>
<dbReference type="Proteomes" id="UP000306602">
    <property type="component" value="Unassembled WGS sequence"/>
</dbReference>
<comment type="caution">
    <text evidence="7">The sequence shown here is derived from an EMBL/GenBank/DDBJ whole genome shotgun (WGS) entry which is preliminary data.</text>
</comment>
<gene>
    <name evidence="7" type="ORF">E4Z66_08245</name>
</gene>
<feature type="transmembrane region" description="Helical" evidence="5">
    <location>
        <begin position="163"/>
        <end position="181"/>
    </location>
</feature>
<dbReference type="EMBL" id="SRKY01000002">
    <property type="protein sequence ID" value="THH36922.1"/>
    <property type="molecule type" value="Genomic_DNA"/>
</dbReference>
<dbReference type="InterPro" id="IPR013130">
    <property type="entry name" value="Fe3_Rdtase_TM_dom"/>
</dbReference>